<feature type="domain" description="C2H2-type" evidence="2">
    <location>
        <begin position="32"/>
        <end position="55"/>
    </location>
</feature>
<protein>
    <submittedName>
        <fullName evidence="4">Uncharacterized protein LOC112685579</fullName>
    </submittedName>
</protein>
<evidence type="ECO:0000313" key="4">
    <source>
        <dbReference type="RefSeq" id="XP_025413296.1"/>
    </source>
</evidence>
<keyword evidence="3" id="KW-1185">Reference proteome</keyword>
<dbReference type="InterPro" id="IPR013087">
    <property type="entry name" value="Znf_C2H2_type"/>
</dbReference>
<dbReference type="OrthoDB" id="6776649at2759"/>
<gene>
    <name evidence="4" type="primary">LOC112685579</name>
</gene>
<reference evidence="4" key="1">
    <citation type="submission" date="2025-08" db="UniProtKB">
        <authorList>
            <consortium name="RefSeq"/>
        </authorList>
    </citation>
    <scope>IDENTIFICATION</scope>
    <source>
        <tissue evidence="4">Whole body</tissue>
    </source>
</reference>
<dbReference type="RefSeq" id="XP_025413296.1">
    <property type="nucleotide sequence ID" value="XM_025557511.1"/>
</dbReference>
<dbReference type="AlphaFoldDB" id="A0A8B8FS43"/>
<evidence type="ECO:0000259" key="2">
    <source>
        <dbReference type="PROSITE" id="PS00028"/>
    </source>
</evidence>
<sequence length="490" mass="56106">CYVCKFKTDSWISLVYHFKIFHLLKFDSNYTCCEETCTQSFLNLATFKRHLHRKHVTPLLELKPVQSFSNDSPLLLQSTESVDSHNLLTETPVNKIPFNLDLFSEAIYKSAIEFIVSLHNSNNFTRVDIISIQTGILDSIIAPVVSMLKAVIDNEIKEPITRGKFHRVTSVIENIFQHCNSEYCLINWLKKNDFLSNIYQFNINKEICPVQHIGESVYNEKNTTGALLPLKFQFKKYFEQGSLILDYYRQNNKLNDGIRSTLVDILIGHILSQRIQMSVSLAESIADQIVAMFNSEIKDTYFMKIGCNKNPKGKLYAKYNNSMRNLKNTGLIHTTTKLEKNKTGSRNQEKESCTEKTFVPENEIDYILDELKHDNSPFPDIEKNWKASVNYRLNYIKNSESTAKILKNWKQYSIPYGHKLVINSLLSMAPVASTRVLSIVALGVISLRVLIKRLLSCRRVRSVPHGVRVGLHNVAARTTTTVLCSETCVS</sequence>
<name>A0A8B8FS43_9HEMI</name>
<dbReference type="Proteomes" id="UP000694846">
    <property type="component" value="Unplaced"/>
</dbReference>
<keyword evidence="1" id="KW-1133">Transmembrane helix</keyword>
<evidence type="ECO:0000256" key="1">
    <source>
        <dbReference type="SAM" id="Phobius"/>
    </source>
</evidence>
<proteinExistence type="predicted"/>
<dbReference type="PROSITE" id="PS00028">
    <property type="entry name" value="ZINC_FINGER_C2H2_1"/>
    <property type="match status" value="1"/>
</dbReference>
<feature type="transmembrane region" description="Helical" evidence="1">
    <location>
        <begin position="432"/>
        <end position="451"/>
    </location>
</feature>
<feature type="non-terminal residue" evidence="4">
    <location>
        <position position="1"/>
    </location>
</feature>
<accession>A0A8B8FS43</accession>
<dbReference type="GeneID" id="112685579"/>
<keyword evidence="1" id="KW-0812">Transmembrane</keyword>
<organism evidence="3 4">
    <name type="scientific">Sipha flava</name>
    <name type="common">yellow sugarcane aphid</name>
    <dbReference type="NCBI Taxonomy" id="143950"/>
    <lineage>
        <taxon>Eukaryota</taxon>
        <taxon>Metazoa</taxon>
        <taxon>Ecdysozoa</taxon>
        <taxon>Arthropoda</taxon>
        <taxon>Hexapoda</taxon>
        <taxon>Insecta</taxon>
        <taxon>Pterygota</taxon>
        <taxon>Neoptera</taxon>
        <taxon>Paraneoptera</taxon>
        <taxon>Hemiptera</taxon>
        <taxon>Sternorrhyncha</taxon>
        <taxon>Aphidomorpha</taxon>
        <taxon>Aphidoidea</taxon>
        <taxon>Aphididae</taxon>
        <taxon>Sipha</taxon>
    </lineage>
</organism>
<evidence type="ECO:0000313" key="3">
    <source>
        <dbReference type="Proteomes" id="UP000694846"/>
    </source>
</evidence>
<keyword evidence="1" id="KW-0472">Membrane</keyword>